<comment type="caution">
    <text evidence="9">The sequence shown here is derived from an EMBL/GenBank/DDBJ whole genome shotgun (WGS) entry which is preliminary data.</text>
</comment>
<dbReference type="InterPro" id="IPR000515">
    <property type="entry name" value="MetI-like"/>
</dbReference>
<comment type="subcellular location">
    <subcellularLocation>
        <location evidence="1 7">Cell membrane</location>
        <topology evidence="1 7">Multi-pass membrane protein</topology>
    </subcellularLocation>
</comment>
<organism evidence="9 10">
    <name type="scientific">Nocardioides endophyticus</name>
    <dbReference type="NCBI Taxonomy" id="1353775"/>
    <lineage>
        <taxon>Bacteria</taxon>
        <taxon>Bacillati</taxon>
        <taxon>Actinomycetota</taxon>
        <taxon>Actinomycetes</taxon>
        <taxon>Propionibacteriales</taxon>
        <taxon>Nocardioidaceae</taxon>
        <taxon>Nocardioides</taxon>
    </lineage>
</organism>
<reference evidence="10" key="1">
    <citation type="journal article" date="2019" name="Int. J. Syst. Evol. Microbiol.">
        <title>The Global Catalogue of Microorganisms (GCM) 10K type strain sequencing project: providing services to taxonomists for standard genome sequencing and annotation.</title>
        <authorList>
            <consortium name="The Broad Institute Genomics Platform"/>
            <consortium name="The Broad Institute Genome Sequencing Center for Infectious Disease"/>
            <person name="Wu L."/>
            <person name="Ma J."/>
        </authorList>
    </citation>
    <scope>NUCLEOTIDE SEQUENCE [LARGE SCALE GENOMIC DNA]</scope>
    <source>
        <strain evidence="10">JCM 18532</strain>
    </source>
</reference>
<evidence type="ECO:0000256" key="6">
    <source>
        <dbReference type="ARBA" id="ARBA00023136"/>
    </source>
</evidence>
<dbReference type="CDD" id="cd06261">
    <property type="entry name" value="TM_PBP2"/>
    <property type="match status" value="1"/>
</dbReference>
<evidence type="ECO:0000313" key="10">
    <source>
        <dbReference type="Proteomes" id="UP001499882"/>
    </source>
</evidence>
<feature type="transmembrane region" description="Helical" evidence="7">
    <location>
        <begin position="128"/>
        <end position="147"/>
    </location>
</feature>
<name>A0ABP8YTF1_9ACTN</name>
<feature type="domain" description="ABC transmembrane type-1" evidence="8">
    <location>
        <begin position="64"/>
        <end position="249"/>
    </location>
</feature>
<keyword evidence="6 7" id="KW-0472">Membrane</keyword>
<evidence type="ECO:0000259" key="8">
    <source>
        <dbReference type="PROSITE" id="PS50928"/>
    </source>
</evidence>
<feature type="transmembrane region" description="Helical" evidence="7">
    <location>
        <begin position="227"/>
        <end position="248"/>
    </location>
</feature>
<dbReference type="EMBL" id="BAABKN010000014">
    <property type="protein sequence ID" value="GAA4738108.1"/>
    <property type="molecule type" value="Genomic_DNA"/>
</dbReference>
<accession>A0ABP8YTF1</accession>
<proteinExistence type="inferred from homology"/>
<evidence type="ECO:0000313" key="9">
    <source>
        <dbReference type="EMBL" id="GAA4738108.1"/>
    </source>
</evidence>
<evidence type="ECO:0000256" key="5">
    <source>
        <dbReference type="ARBA" id="ARBA00022989"/>
    </source>
</evidence>
<evidence type="ECO:0000256" key="4">
    <source>
        <dbReference type="ARBA" id="ARBA00022692"/>
    </source>
</evidence>
<feature type="transmembrane region" description="Helical" evidence="7">
    <location>
        <begin position="12"/>
        <end position="29"/>
    </location>
</feature>
<dbReference type="PROSITE" id="PS50928">
    <property type="entry name" value="ABC_TM1"/>
    <property type="match status" value="1"/>
</dbReference>
<feature type="transmembrane region" description="Helical" evidence="7">
    <location>
        <begin position="100"/>
        <end position="122"/>
    </location>
</feature>
<sequence>MGAFRMRPKVQAVLAPAVVAVLVIAVWQLKVVHHLFDLKEFAVPLPFDVAEAMWTNRDTLLQRAKESLVPGVLGFALGEAIGLAIAGAIMALPGRTARQVTVMGAAVQSLPAIALVALVALWVDSATVLKITVVAIMVAPSMLIYMYRGFTSAKSEALELMSSYNASGLQVLRGLRLPSAVPHLFTQVKYATVIMLVAVILSEIMRTGDGFGFEIEHALGRFDTAEAWAAVFALALVGVLVYALASVVERVFFPWAARHKP</sequence>
<dbReference type="Proteomes" id="UP001499882">
    <property type="component" value="Unassembled WGS sequence"/>
</dbReference>
<evidence type="ECO:0000256" key="7">
    <source>
        <dbReference type="RuleBase" id="RU363032"/>
    </source>
</evidence>
<keyword evidence="5 7" id="KW-1133">Transmembrane helix</keyword>
<comment type="similarity">
    <text evidence="7">Belongs to the binding-protein-dependent transport system permease family.</text>
</comment>
<evidence type="ECO:0000256" key="3">
    <source>
        <dbReference type="ARBA" id="ARBA00022475"/>
    </source>
</evidence>
<evidence type="ECO:0000256" key="1">
    <source>
        <dbReference type="ARBA" id="ARBA00004651"/>
    </source>
</evidence>
<keyword evidence="4 7" id="KW-0812">Transmembrane</keyword>
<feature type="transmembrane region" description="Helical" evidence="7">
    <location>
        <begin position="68"/>
        <end position="93"/>
    </location>
</feature>
<feature type="transmembrane region" description="Helical" evidence="7">
    <location>
        <begin position="188"/>
        <end position="207"/>
    </location>
</feature>
<dbReference type="RefSeq" id="WP_345526893.1">
    <property type="nucleotide sequence ID" value="NZ_BAABKN010000014.1"/>
</dbReference>
<dbReference type="PANTHER" id="PTHR30151">
    <property type="entry name" value="ALKANE SULFONATE ABC TRANSPORTER-RELATED, MEMBRANE SUBUNIT"/>
    <property type="match status" value="1"/>
</dbReference>
<dbReference type="Pfam" id="PF00528">
    <property type="entry name" value="BPD_transp_1"/>
    <property type="match status" value="1"/>
</dbReference>
<keyword evidence="2 7" id="KW-0813">Transport</keyword>
<evidence type="ECO:0000256" key="2">
    <source>
        <dbReference type="ARBA" id="ARBA00022448"/>
    </source>
</evidence>
<dbReference type="Gene3D" id="1.10.3720.10">
    <property type="entry name" value="MetI-like"/>
    <property type="match status" value="1"/>
</dbReference>
<keyword evidence="3" id="KW-1003">Cell membrane</keyword>
<dbReference type="PANTHER" id="PTHR30151:SF20">
    <property type="entry name" value="ABC TRANSPORTER PERMEASE PROTEIN HI_0355-RELATED"/>
    <property type="match status" value="1"/>
</dbReference>
<keyword evidence="10" id="KW-1185">Reference proteome</keyword>
<dbReference type="InterPro" id="IPR035906">
    <property type="entry name" value="MetI-like_sf"/>
</dbReference>
<gene>
    <name evidence="9" type="ORF">GCM10023350_22760</name>
</gene>
<dbReference type="SUPFAM" id="SSF161098">
    <property type="entry name" value="MetI-like"/>
    <property type="match status" value="1"/>
</dbReference>
<protein>
    <submittedName>
        <fullName evidence="9">ABC transporter permease</fullName>
    </submittedName>
</protein>